<gene>
    <name evidence="1" type="ORF">AU255_03965</name>
</gene>
<evidence type="ECO:0000313" key="2">
    <source>
        <dbReference type="Proteomes" id="UP000191980"/>
    </source>
</evidence>
<keyword evidence="2" id="KW-1185">Reference proteome</keyword>
<comment type="caution">
    <text evidence="1">The sequence shown here is derived from an EMBL/GenBank/DDBJ whole genome shotgun (WGS) entry which is preliminary data.</text>
</comment>
<accession>A0A1V8M6P7</accession>
<sequence>MTSALFSIYPGKNGTKTCQAMRIFNHKIVTIGNTISVAEFGELVPQHPKTQKLTMHLLSVDWPT</sequence>
<dbReference type="AlphaFoldDB" id="A0A1V8M6P7"/>
<dbReference type="EMBL" id="LPUF01000001">
    <property type="protein sequence ID" value="OQK17063.1"/>
    <property type="molecule type" value="Genomic_DNA"/>
</dbReference>
<dbReference type="Proteomes" id="UP000191980">
    <property type="component" value="Unassembled WGS sequence"/>
</dbReference>
<reference evidence="1 2" key="1">
    <citation type="submission" date="2015-12" db="EMBL/GenBank/DDBJ databases">
        <authorList>
            <person name="Shamseldin A."/>
            <person name="Moawad H."/>
            <person name="Abd El-Rahim W.M."/>
            <person name="Sadowsky M.J."/>
        </authorList>
    </citation>
    <scope>NUCLEOTIDE SEQUENCE [LARGE SCALE GENOMIC DNA]</scope>
    <source>
        <strain evidence="1 2">WF1</strain>
    </source>
</reference>
<protein>
    <submittedName>
        <fullName evidence="1">Uncharacterized protein</fullName>
    </submittedName>
</protein>
<name>A0A1V8M6P7_9GAMM</name>
<organism evidence="1 2">
    <name type="scientific">Methyloprofundus sedimenti</name>
    <dbReference type="NCBI Taxonomy" id="1420851"/>
    <lineage>
        <taxon>Bacteria</taxon>
        <taxon>Pseudomonadati</taxon>
        <taxon>Pseudomonadota</taxon>
        <taxon>Gammaproteobacteria</taxon>
        <taxon>Methylococcales</taxon>
        <taxon>Methylococcaceae</taxon>
        <taxon>Methyloprofundus</taxon>
    </lineage>
</organism>
<dbReference type="RefSeq" id="WP_080521678.1">
    <property type="nucleotide sequence ID" value="NZ_LPUF01000001.1"/>
</dbReference>
<evidence type="ECO:0000313" key="1">
    <source>
        <dbReference type="EMBL" id="OQK17063.1"/>
    </source>
</evidence>
<proteinExistence type="predicted"/>